<dbReference type="Gene3D" id="3.50.50.60">
    <property type="entry name" value="FAD/NAD(P)-binding domain"/>
    <property type="match status" value="2"/>
</dbReference>
<keyword evidence="4" id="KW-1185">Reference proteome</keyword>
<dbReference type="RefSeq" id="WP_167983733.1">
    <property type="nucleotide sequence ID" value="NZ_JAATEJ010000011.1"/>
</dbReference>
<dbReference type="SUPFAM" id="SSF51905">
    <property type="entry name" value="FAD/NAD(P)-binding domain"/>
    <property type="match status" value="1"/>
</dbReference>
<proteinExistence type="predicted"/>
<evidence type="ECO:0000259" key="2">
    <source>
        <dbReference type="Pfam" id="PF01593"/>
    </source>
</evidence>
<protein>
    <submittedName>
        <fullName evidence="3">NAD(P)/FAD-dependent oxidoreductase</fullName>
    </submittedName>
</protein>
<name>A0ABX0ZLX0_9ACTN</name>
<reference evidence="3 4" key="1">
    <citation type="submission" date="2020-03" db="EMBL/GenBank/DDBJ databases">
        <title>WGS of actinomycetes isolated from Thailand.</title>
        <authorList>
            <person name="Thawai C."/>
        </authorList>
    </citation>
    <scope>NUCLEOTIDE SEQUENCE [LARGE SCALE GENOMIC DNA]</scope>
    <source>
        <strain evidence="3 4">PRB2-1</strain>
    </source>
</reference>
<dbReference type="PANTHER" id="PTHR43734:SF1">
    <property type="entry name" value="PHYTOENE DESATURASE"/>
    <property type="match status" value="1"/>
</dbReference>
<gene>
    <name evidence="3" type="ORF">HCN08_15910</name>
</gene>
<dbReference type="PANTHER" id="PTHR43734">
    <property type="entry name" value="PHYTOENE DESATURASE"/>
    <property type="match status" value="1"/>
</dbReference>
<evidence type="ECO:0000313" key="4">
    <source>
        <dbReference type="Proteomes" id="UP000734511"/>
    </source>
</evidence>
<evidence type="ECO:0000256" key="1">
    <source>
        <dbReference type="SAM" id="SignalP"/>
    </source>
</evidence>
<dbReference type="EMBL" id="JAATEJ010000011">
    <property type="protein sequence ID" value="NJP44868.1"/>
    <property type="molecule type" value="Genomic_DNA"/>
</dbReference>
<evidence type="ECO:0000313" key="3">
    <source>
        <dbReference type="EMBL" id="NJP44868.1"/>
    </source>
</evidence>
<feature type="domain" description="Amine oxidase" evidence="2">
    <location>
        <begin position="14"/>
        <end position="287"/>
    </location>
</feature>
<dbReference type="Proteomes" id="UP000734511">
    <property type="component" value="Unassembled WGS sequence"/>
</dbReference>
<feature type="chain" id="PRO_5045696548" evidence="1">
    <location>
        <begin position="18"/>
        <end position="515"/>
    </location>
</feature>
<sequence>MARIAVIGAGMASLAAAARLAVAGHRVVVLERTGDHGGALGRLARDGFRFDTGPGLLTLPAVYRDLFVKTGKAPLEDVVELVEVDPAGRHVFADGTDVTLPNASRSGTLAALDAACGPGSGERWSELLVRARETWEVMRRPMLEEALPPDPRGFGRDPYPALRRGFGPGRARPTLARVAAAELRDPRLVALLESHLLAHGVDPRVGPASAAVLPYLEATFGVWYVRGGLRALADAVYERCRERRVDFRFDAPVAGLLVAGGRAAGVRLADGEEVPADVVVAGAPLPAPAATDPGGAGRAFPGPAGERGRCTVHLALRGSRPAGCAHRTVVHAADRERALDWLFARHPKPLPPAGALTVTVLRPDDPATRPDDGHEAVTLTAAVPAHGPGGAGGSGGAGTGPGTVDWDAPGAADGFAELMVAAAERAVPGLRERELWREVRTPVDVEQRTGAAGGAVPAPSLAGAAGLLLRSANRAPLPGLYVVGGWAHPGGGLPHAGMSAAIAADLVMGGPGGSR</sequence>
<keyword evidence="1" id="KW-0732">Signal</keyword>
<dbReference type="InterPro" id="IPR002937">
    <property type="entry name" value="Amino_oxidase"/>
</dbReference>
<feature type="signal peptide" evidence="1">
    <location>
        <begin position="1"/>
        <end position="17"/>
    </location>
</feature>
<organism evidence="3 4">
    <name type="scientific">Actinacidiphila epipremni</name>
    <dbReference type="NCBI Taxonomy" id="2053013"/>
    <lineage>
        <taxon>Bacteria</taxon>
        <taxon>Bacillati</taxon>
        <taxon>Actinomycetota</taxon>
        <taxon>Actinomycetes</taxon>
        <taxon>Kitasatosporales</taxon>
        <taxon>Streptomycetaceae</taxon>
        <taxon>Actinacidiphila</taxon>
    </lineage>
</organism>
<dbReference type="InterPro" id="IPR036188">
    <property type="entry name" value="FAD/NAD-bd_sf"/>
</dbReference>
<dbReference type="Pfam" id="PF01593">
    <property type="entry name" value="Amino_oxidase"/>
    <property type="match status" value="1"/>
</dbReference>
<comment type="caution">
    <text evidence="3">The sequence shown here is derived from an EMBL/GenBank/DDBJ whole genome shotgun (WGS) entry which is preliminary data.</text>
</comment>
<accession>A0ABX0ZLX0</accession>